<dbReference type="eggNOG" id="arCOG08038">
    <property type="taxonomic scope" value="Archaea"/>
</dbReference>
<evidence type="ECO:0000256" key="3">
    <source>
        <dbReference type="ARBA" id="ARBA00022729"/>
    </source>
</evidence>
<dbReference type="InterPro" id="IPR013783">
    <property type="entry name" value="Ig-like_fold"/>
</dbReference>
<dbReference type="Gene3D" id="2.60.40.10">
    <property type="entry name" value="Immunoglobulins"/>
    <property type="match status" value="1"/>
</dbReference>
<evidence type="ECO:0000256" key="1">
    <source>
        <dbReference type="ARBA" id="ARBA00004613"/>
    </source>
</evidence>
<evidence type="ECO:0000256" key="2">
    <source>
        <dbReference type="ARBA" id="ARBA00022525"/>
    </source>
</evidence>
<dbReference type="Pfam" id="PF24517">
    <property type="entry name" value="CBM96"/>
    <property type="match status" value="1"/>
</dbReference>
<feature type="compositionally biased region" description="Low complexity" evidence="4">
    <location>
        <begin position="415"/>
        <end position="434"/>
    </location>
</feature>
<dbReference type="GO" id="GO:0005576">
    <property type="term" value="C:extracellular region"/>
    <property type="evidence" value="ECO:0007669"/>
    <property type="project" value="UniProtKB-SubCell"/>
</dbReference>
<comment type="subcellular location">
    <subcellularLocation>
        <location evidence="1">Secreted</location>
    </subcellularLocation>
</comment>
<dbReference type="OrthoDB" id="12184at2157"/>
<keyword evidence="5" id="KW-1133">Transmembrane helix</keyword>
<dbReference type="NCBIfam" id="NF033679">
    <property type="entry name" value="DNRLRE_dom"/>
    <property type="match status" value="1"/>
</dbReference>
<dbReference type="GO" id="GO:0005509">
    <property type="term" value="F:calcium ion binding"/>
    <property type="evidence" value="ECO:0007669"/>
    <property type="project" value="InterPro"/>
</dbReference>
<keyword evidence="5" id="KW-0472">Membrane</keyword>
<dbReference type="AlphaFoldDB" id="B1L5F3"/>
<dbReference type="SUPFAM" id="SSF49313">
    <property type="entry name" value="Cadherin-like"/>
    <property type="match status" value="1"/>
</dbReference>
<feature type="transmembrane region" description="Helical" evidence="5">
    <location>
        <begin position="753"/>
        <end position="779"/>
    </location>
</feature>
<keyword evidence="8" id="KW-1185">Reference proteome</keyword>
<feature type="transmembrane region" description="Helical" evidence="5">
    <location>
        <begin position="791"/>
        <end position="809"/>
    </location>
</feature>
<accession>B1L5F3</accession>
<sequence length="850" mass="91124">MIRGPSIPLLLLLLIPYILGIASQIDLNSMESPLSTTTSAHPTVPAMPVQVVSPAADVTINESAPDINYGRDPNLFVGTYCADVGELKCMDKNLETLIVFSESIIVPSGYTLSSAKLRLYVSKIPSGISDDTYLILAVYPLTLIPVPESSTTWRTHGNFDKINLDEINSVMDLKTIVYSERGLERARELGHADAIISPYNIYSDGVVVREGSFIEFDVTPYIRQIIKMASYQGFLIKMVQGDVYSYVGPPHNNIAFYSKDSDPPRLDWYPSLRITYAPLFSLSVSPNFEQVAQGGTAKFAVSINRASGFSGDVVLGVGPPPPGSRVEFIHETPEIVMITTSSSTPPGDYSIYIEGSGGGLTYRTYVTLRVLKLLAPTKLITIPIPILTRTSRPITGTESTTITTAIPTTLITIRPPNTTGTVSTATGSTAGPGTTRREPTFIMDVLDTPVTLRVGEQSSFRVTISSFYGFSDDVTLTASNLPQGVSITSDTNRVPPNSTVKMTLSASSSASPGTYTVTIIASGGGLMRSSTFSLNVLEASKSQGATSMTQSTSANQIVSGGRDFSIKVFPENLSINTGSSGSVAVTVSWLQGNGTVGLNVTGLPPDARAEFNPPSLKEGTSSLVIRVGSTQGTFTVIVTGSSGGITRSSTFQLQITGGESRCFIATAAYGSELSPQVSFLRNFRDEVVMSTYSGSRFLFAFNIFYYSWSPKVAEMVRSNPLIAELTRYSLSPLLATLSLGTEVQKLGHGELSIILMGIIVSMILGSVYLAPLSLIIQLLHKPLSKKVPKAVILMMIASILYLLLGLYAYSDIITMIFSSLLVVSSLLLIPCCLSTIDLRGLIKHLLGKSP</sequence>
<dbReference type="GO" id="GO:0016020">
    <property type="term" value="C:membrane"/>
    <property type="evidence" value="ECO:0007669"/>
    <property type="project" value="InterPro"/>
</dbReference>
<proteinExistence type="predicted"/>
<evidence type="ECO:0000256" key="4">
    <source>
        <dbReference type="SAM" id="MobiDB-lite"/>
    </source>
</evidence>
<dbReference type="InterPro" id="IPR015919">
    <property type="entry name" value="Cadherin-like_sf"/>
</dbReference>
<dbReference type="KEGG" id="kcr:Kcr_0936"/>
<protein>
    <recommendedName>
        <fullName evidence="6">Carbohydrate-binding module family 96 domain-containing protein</fullName>
    </recommendedName>
</protein>
<evidence type="ECO:0000259" key="6">
    <source>
        <dbReference type="Pfam" id="PF24517"/>
    </source>
</evidence>
<dbReference type="EMBL" id="CP000968">
    <property type="protein sequence ID" value="ACB07682.1"/>
    <property type="molecule type" value="Genomic_DNA"/>
</dbReference>
<feature type="domain" description="Carbohydrate-binding module family 96" evidence="6">
    <location>
        <begin position="51"/>
        <end position="158"/>
    </location>
</feature>
<keyword evidence="2" id="KW-0964">Secreted</keyword>
<dbReference type="NCBIfam" id="NF041770">
    <property type="entry name" value="CFI_box_CTERM"/>
    <property type="match status" value="1"/>
</dbReference>
<dbReference type="GeneID" id="6094213"/>
<evidence type="ECO:0000313" key="7">
    <source>
        <dbReference type="EMBL" id="ACB07682.1"/>
    </source>
</evidence>
<dbReference type="Proteomes" id="UP000001686">
    <property type="component" value="Chromosome"/>
</dbReference>
<dbReference type="InterPro" id="IPR049886">
    <property type="entry name" value="CFI_box_CTERM_dom"/>
</dbReference>
<dbReference type="InterPro" id="IPR055372">
    <property type="entry name" value="CBM96"/>
</dbReference>
<evidence type="ECO:0000256" key="5">
    <source>
        <dbReference type="SAM" id="Phobius"/>
    </source>
</evidence>
<keyword evidence="5" id="KW-0812">Transmembrane</keyword>
<gene>
    <name evidence="7" type="ordered locus">Kcr_0936</name>
</gene>
<keyword evidence="3" id="KW-0732">Signal</keyword>
<dbReference type="RefSeq" id="WP_012309579.1">
    <property type="nucleotide sequence ID" value="NC_010482.1"/>
</dbReference>
<evidence type="ECO:0000313" key="8">
    <source>
        <dbReference type="Proteomes" id="UP000001686"/>
    </source>
</evidence>
<feature type="transmembrane region" description="Helical" evidence="5">
    <location>
        <begin position="815"/>
        <end position="836"/>
    </location>
</feature>
<dbReference type="InParanoid" id="B1L5F3"/>
<feature type="region of interest" description="Disordered" evidence="4">
    <location>
        <begin position="415"/>
        <end position="437"/>
    </location>
</feature>
<dbReference type="HOGENOM" id="CLU_335450_0_0_2"/>
<dbReference type="EnsemblBacteria" id="ACB07682">
    <property type="protein sequence ID" value="ACB07682"/>
    <property type="gene ID" value="Kcr_0936"/>
</dbReference>
<reference evidence="7 8" key="1">
    <citation type="journal article" date="2008" name="Proc. Natl. Acad. Sci. U.S.A.">
        <title>A korarchaeal genome reveals new insights into the evolution of the Archaea.</title>
        <authorList>
            <person name="Elkins J.G."/>
            <person name="Podar M."/>
            <person name="Graham D.E."/>
            <person name="Makarova K.S."/>
            <person name="Wolf Y."/>
            <person name="Randau L."/>
            <person name="Hedlund B.P."/>
            <person name="Brochier-Armanet C."/>
            <person name="Kunin V."/>
            <person name="Anderson I."/>
            <person name="Lapidus A."/>
            <person name="Goltsman E."/>
            <person name="Barry K."/>
            <person name="Koonin E.V."/>
            <person name="Hugenholtz P."/>
            <person name="Kyrpides N."/>
            <person name="Wanner G."/>
            <person name="Richardson P."/>
            <person name="Keller M."/>
            <person name="Stetter K.O."/>
        </authorList>
    </citation>
    <scope>NUCLEOTIDE SEQUENCE [LARGE SCALE GENOMIC DNA]</scope>
    <source>
        <strain evidence="8">OPF8</strain>
    </source>
</reference>
<name>B1L5F3_KORCO</name>
<organism evidence="7 8">
    <name type="scientific">Korarchaeum cryptofilum (strain OPF8)</name>
    <dbReference type="NCBI Taxonomy" id="374847"/>
    <lineage>
        <taxon>Archaea</taxon>
        <taxon>Thermoproteota</taxon>
        <taxon>Candidatus Korarchaeia</taxon>
        <taxon>Candidatus Korarchaeales</taxon>
        <taxon>Candidatus Korarchaeaceae</taxon>
        <taxon>Candidatus Korarchaeum</taxon>
    </lineage>
</organism>
<dbReference type="STRING" id="374847.Kcr_0936"/>